<feature type="transmembrane region" description="Helical" evidence="6">
    <location>
        <begin position="377"/>
        <end position="394"/>
    </location>
</feature>
<feature type="transmembrane region" description="Helical" evidence="6">
    <location>
        <begin position="287"/>
        <end position="309"/>
    </location>
</feature>
<dbReference type="HOGENOM" id="CLU_022017_7_4_9"/>
<keyword evidence="2" id="KW-1003">Cell membrane</keyword>
<dbReference type="GO" id="GO:0005886">
    <property type="term" value="C:plasma membrane"/>
    <property type="evidence" value="ECO:0007669"/>
    <property type="project" value="UniProtKB-SubCell"/>
</dbReference>
<gene>
    <name evidence="7" type="ordered locus">Desmer_4153</name>
</gene>
<dbReference type="RefSeq" id="WP_014904890.1">
    <property type="nucleotide sequence ID" value="NC_018515.1"/>
</dbReference>
<feature type="transmembrane region" description="Helical" evidence="6">
    <location>
        <begin position="245"/>
        <end position="266"/>
    </location>
</feature>
<proteinExistence type="predicted"/>
<dbReference type="AlphaFoldDB" id="J7IVW6"/>
<feature type="transmembrane region" description="Helical" evidence="6">
    <location>
        <begin position="12"/>
        <end position="35"/>
    </location>
</feature>
<reference evidence="7 8" key="1">
    <citation type="journal article" date="2012" name="J. Bacteriol.">
        <title>Complete genome sequences of Desulfosporosinus orientis DSM765T, Desulfosporosinus youngiae DSM17734T, Desulfosporosinus meridiei DSM13257T, and Desulfosporosinus acidiphilus DSM22704T.</title>
        <authorList>
            <person name="Pester M."/>
            <person name="Brambilla E."/>
            <person name="Alazard D."/>
            <person name="Rattei T."/>
            <person name="Weinmaier T."/>
            <person name="Han J."/>
            <person name="Lucas S."/>
            <person name="Lapidus A."/>
            <person name="Cheng J.F."/>
            <person name="Goodwin L."/>
            <person name="Pitluck S."/>
            <person name="Peters L."/>
            <person name="Ovchinnikova G."/>
            <person name="Teshima H."/>
            <person name="Detter J.C."/>
            <person name="Han C.S."/>
            <person name="Tapia R."/>
            <person name="Land M.L."/>
            <person name="Hauser L."/>
            <person name="Kyrpides N.C."/>
            <person name="Ivanova N.N."/>
            <person name="Pagani I."/>
            <person name="Huntmann M."/>
            <person name="Wei C.L."/>
            <person name="Davenport K.W."/>
            <person name="Daligault H."/>
            <person name="Chain P.S."/>
            <person name="Chen A."/>
            <person name="Mavromatis K."/>
            <person name="Markowitz V."/>
            <person name="Szeto E."/>
            <person name="Mikhailova N."/>
            <person name="Pati A."/>
            <person name="Wagner M."/>
            <person name="Woyke T."/>
            <person name="Ollivier B."/>
            <person name="Klenk H.P."/>
            <person name="Spring S."/>
            <person name="Loy A."/>
        </authorList>
    </citation>
    <scope>NUCLEOTIDE SEQUENCE [LARGE SCALE GENOMIC DNA]</scope>
    <source>
        <strain evidence="8">ATCC BAA-275 / DSM 13257 / NCIMB 13706 / S10</strain>
    </source>
</reference>
<feature type="transmembrane region" description="Helical" evidence="6">
    <location>
        <begin position="168"/>
        <end position="188"/>
    </location>
</feature>
<dbReference type="InterPro" id="IPR002797">
    <property type="entry name" value="Polysacc_synth"/>
</dbReference>
<evidence type="ECO:0000256" key="4">
    <source>
        <dbReference type="ARBA" id="ARBA00022989"/>
    </source>
</evidence>
<dbReference type="Pfam" id="PF01943">
    <property type="entry name" value="Polysacc_synt"/>
    <property type="match status" value="1"/>
</dbReference>
<dbReference type="STRING" id="768704.Desmer_4153"/>
<feature type="transmembrane region" description="Helical" evidence="6">
    <location>
        <begin position="321"/>
        <end position="342"/>
    </location>
</feature>
<keyword evidence="3 6" id="KW-0812">Transmembrane</keyword>
<dbReference type="OrthoDB" id="3249502at2"/>
<feature type="transmembrane region" description="Helical" evidence="6">
    <location>
        <begin position="431"/>
        <end position="458"/>
    </location>
</feature>
<name>J7IVW6_DESMD</name>
<evidence type="ECO:0000256" key="5">
    <source>
        <dbReference type="ARBA" id="ARBA00023136"/>
    </source>
</evidence>
<evidence type="ECO:0000256" key="2">
    <source>
        <dbReference type="ARBA" id="ARBA00022475"/>
    </source>
</evidence>
<dbReference type="Proteomes" id="UP000005262">
    <property type="component" value="Chromosome"/>
</dbReference>
<dbReference type="eggNOG" id="COG2244">
    <property type="taxonomic scope" value="Bacteria"/>
</dbReference>
<accession>J7IVW6</accession>
<feature type="transmembrane region" description="Helical" evidence="6">
    <location>
        <begin position="208"/>
        <end position="225"/>
    </location>
</feature>
<evidence type="ECO:0000256" key="3">
    <source>
        <dbReference type="ARBA" id="ARBA00022692"/>
    </source>
</evidence>
<feature type="transmembrane region" description="Helical" evidence="6">
    <location>
        <begin position="354"/>
        <end position="371"/>
    </location>
</feature>
<feature type="transmembrane region" description="Helical" evidence="6">
    <location>
        <begin position="81"/>
        <end position="105"/>
    </location>
</feature>
<evidence type="ECO:0000256" key="6">
    <source>
        <dbReference type="SAM" id="Phobius"/>
    </source>
</evidence>
<dbReference type="InterPro" id="IPR050833">
    <property type="entry name" value="Poly_Biosynth_Transport"/>
</dbReference>
<protein>
    <submittedName>
        <fullName evidence="7">Membrane protein involved in the export of O-antigen and teichoic acid</fullName>
    </submittedName>
</protein>
<comment type="subcellular location">
    <subcellularLocation>
        <location evidence="1">Cell membrane</location>
        <topology evidence="1">Multi-pass membrane protein</topology>
    </subcellularLocation>
</comment>
<sequence length="466" mass="52982">MNREKTLIKKTVVFAIGNFGSKVLAYVMVLVYSNFIRPDDMGYYDLILATVALLQPLIIFQINDGVYRYLIGGENENRQKILSTGFQFLCLTTSAAGLCFIALVWVYHLEYAGWIGLYFASMMFFTYLQDTVRGLGESKVYAFCGILNSLIMLICQVIGLMVLGLGVIALLISMIIANVACIVFLFVWIKQLRGVLKYGLDKVVAKKLLRYSAPLVPNAISWWVVNSCDRYIILFYLGMEFNGIYSMANKFPTILTTITSIFYLAWQESAIKEYKTSNRNEFFSNIFHRYYVLLFSLCMCAIPATKLVIELFVATEYKSAWLYTGFLFMGAMFSALCSFLGLGYQISKETKRSLATTILAALLNVAINIALIRFIGLQAASFSTFAAYQFLFIIRLKHTKRYFTLAVNWKEFILLGGLCLVLIGITMLFDSLILCIFLCMVCIIYAVWLNCALIYPLIKRLRRYSA</sequence>
<keyword evidence="4 6" id="KW-1133">Transmembrane helix</keyword>
<dbReference type="PANTHER" id="PTHR30250:SF11">
    <property type="entry name" value="O-ANTIGEN TRANSPORTER-RELATED"/>
    <property type="match status" value="1"/>
</dbReference>
<keyword evidence="5 6" id="KW-0472">Membrane</keyword>
<feature type="transmembrane region" description="Helical" evidence="6">
    <location>
        <begin position="111"/>
        <end position="128"/>
    </location>
</feature>
<evidence type="ECO:0000313" key="8">
    <source>
        <dbReference type="Proteomes" id="UP000005262"/>
    </source>
</evidence>
<feature type="transmembrane region" description="Helical" evidence="6">
    <location>
        <begin position="406"/>
        <end position="425"/>
    </location>
</feature>
<evidence type="ECO:0000256" key="1">
    <source>
        <dbReference type="ARBA" id="ARBA00004651"/>
    </source>
</evidence>
<feature type="transmembrane region" description="Helical" evidence="6">
    <location>
        <begin position="140"/>
        <end position="162"/>
    </location>
</feature>
<dbReference type="PANTHER" id="PTHR30250">
    <property type="entry name" value="PST FAMILY PREDICTED COLANIC ACID TRANSPORTER"/>
    <property type="match status" value="1"/>
</dbReference>
<reference evidence="8" key="2">
    <citation type="submission" date="2012-08" db="EMBL/GenBank/DDBJ databases">
        <title>Finished genome of Desulfosporosinus meridiei DSM 13257.</title>
        <authorList>
            <person name="Huntemann M."/>
            <person name="Wei C.-L."/>
            <person name="Han J."/>
            <person name="Detter J.C."/>
            <person name="Han C."/>
            <person name="Davenport K."/>
            <person name="Daligault H."/>
            <person name="Erkkila T."/>
            <person name="Gu W."/>
            <person name="Munk A.C.C."/>
            <person name="Teshima H."/>
            <person name="Xu Y."/>
            <person name="Chain P."/>
            <person name="Tapia R."/>
            <person name="Chen A."/>
            <person name="Krypides N."/>
            <person name="Mavromatis K."/>
            <person name="Markowitz V."/>
            <person name="Szeto E."/>
            <person name="Ivanova N."/>
            <person name="Mikhailova N."/>
            <person name="Ovchinnikova G."/>
            <person name="Pagani I."/>
            <person name="Pati A."/>
            <person name="Goodwin L."/>
            <person name="Peters L."/>
            <person name="Pitluck S."/>
            <person name="Woyke T."/>
            <person name="Pester M."/>
            <person name="Spring S."/>
            <person name="Ollivier B."/>
            <person name="Rattei T."/>
            <person name="Klenk H.-P."/>
            <person name="Wagner M."/>
            <person name="Loy A."/>
        </authorList>
    </citation>
    <scope>NUCLEOTIDE SEQUENCE [LARGE SCALE GENOMIC DNA]</scope>
    <source>
        <strain evidence="8">ATCC BAA-275 / DSM 13257 / NCIMB 13706 / S10</strain>
    </source>
</reference>
<keyword evidence="8" id="KW-1185">Reference proteome</keyword>
<feature type="transmembrane region" description="Helical" evidence="6">
    <location>
        <begin position="41"/>
        <end position="60"/>
    </location>
</feature>
<dbReference type="EMBL" id="CP003629">
    <property type="protein sequence ID" value="AFQ45982.1"/>
    <property type="molecule type" value="Genomic_DNA"/>
</dbReference>
<dbReference type="KEGG" id="dmi:Desmer_4153"/>
<evidence type="ECO:0000313" key="7">
    <source>
        <dbReference type="EMBL" id="AFQ45982.1"/>
    </source>
</evidence>
<organism evidence="7 8">
    <name type="scientific">Desulfosporosinus meridiei (strain ATCC BAA-275 / DSM 13257 / KCTC 12902 / NCIMB 13706 / S10)</name>
    <dbReference type="NCBI Taxonomy" id="768704"/>
    <lineage>
        <taxon>Bacteria</taxon>
        <taxon>Bacillati</taxon>
        <taxon>Bacillota</taxon>
        <taxon>Clostridia</taxon>
        <taxon>Eubacteriales</taxon>
        <taxon>Desulfitobacteriaceae</taxon>
        <taxon>Desulfosporosinus</taxon>
    </lineage>
</organism>